<keyword evidence="2" id="KW-1185">Reference proteome</keyword>
<evidence type="ECO:0000313" key="1">
    <source>
        <dbReference type="EMBL" id="ALI97922.1"/>
    </source>
</evidence>
<dbReference type="EMBL" id="CP012643">
    <property type="protein sequence ID" value="ALI97922.1"/>
    <property type="molecule type" value="Genomic_DNA"/>
</dbReference>
<dbReference type="Proteomes" id="UP000061382">
    <property type="component" value="Chromosome"/>
</dbReference>
<name>A0A0P0CFY3_9BACT</name>
<evidence type="ECO:0000313" key="2">
    <source>
        <dbReference type="Proteomes" id="UP000061382"/>
    </source>
</evidence>
<reference evidence="1 2" key="1">
    <citation type="submission" date="2015-08" db="EMBL/GenBank/DDBJ databases">
        <title>Complete genome sequence of Rufibacter tibetensis strain 1351t, a radiation-resistant bacterium from tibet plateau.</title>
        <authorList>
            <person name="Dai J."/>
        </authorList>
    </citation>
    <scope>NUCLEOTIDE SEQUENCE [LARGE SCALE GENOMIC DNA]</scope>
    <source>
        <strain evidence="1 2">1351</strain>
    </source>
</reference>
<gene>
    <name evidence="1" type="ORF">DC20_01715</name>
</gene>
<accession>A0A0P0CFY3</accession>
<dbReference type="AlphaFoldDB" id="A0A0P0CFY3"/>
<organism evidence="1 2">
    <name type="scientific">Rufibacter tibetensis</name>
    <dbReference type="NCBI Taxonomy" id="512763"/>
    <lineage>
        <taxon>Bacteria</taxon>
        <taxon>Pseudomonadati</taxon>
        <taxon>Bacteroidota</taxon>
        <taxon>Cytophagia</taxon>
        <taxon>Cytophagales</taxon>
        <taxon>Hymenobacteraceae</taxon>
        <taxon>Rufibacter</taxon>
    </lineage>
</organism>
<dbReference type="KEGG" id="rti:DC20_01715"/>
<protein>
    <submittedName>
        <fullName evidence="1">Uncharacterized protein</fullName>
    </submittedName>
</protein>
<sequence length="90" mass="9901">MSTAVQCFFSFFFLDPVGPESLLSEGSAKVRNIFYSAMGMGRFFSLPKTVLFKTTSPKNLPVEGAAKVGKSFLFARARIKVCPRSAQPRT</sequence>
<dbReference type="PATRIC" id="fig|512763.3.peg.385"/>
<proteinExistence type="predicted"/>